<feature type="chain" id="PRO_5044259072" evidence="11">
    <location>
        <begin position="22"/>
        <end position="657"/>
    </location>
</feature>
<keyword evidence="8 9" id="KW-0408">Iron</keyword>
<evidence type="ECO:0000256" key="9">
    <source>
        <dbReference type="PROSITE-ProRule" id="PRU00433"/>
    </source>
</evidence>
<keyword evidence="5 11" id="KW-0732">Signal</keyword>
<dbReference type="Gene3D" id="2.140.10.10">
    <property type="entry name" value="Quinoprotein alcohol dehydrogenase-like superfamily"/>
    <property type="match status" value="1"/>
</dbReference>
<dbReference type="InterPro" id="IPR011047">
    <property type="entry name" value="Quinoprotein_ADH-like_sf"/>
</dbReference>
<dbReference type="InterPro" id="IPR009056">
    <property type="entry name" value="Cyt_c-like_dom"/>
</dbReference>
<dbReference type="KEGG" id="hspo:JGZ69_12595"/>
<keyword evidence="3 9" id="KW-0349">Heme</keyword>
<dbReference type="GO" id="GO:0046872">
    <property type="term" value="F:metal ion binding"/>
    <property type="evidence" value="ECO:0007669"/>
    <property type="project" value="UniProtKB-KW"/>
</dbReference>
<dbReference type="GO" id="GO:0016491">
    <property type="term" value="F:oxidoreductase activity"/>
    <property type="evidence" value="ECO:0007669"/>
    <property type="project" value="UniProtKB-KW"/>
</dbReference>
<keyword evidence="7" id="KW-0560">Oxidoreductase</keyword>
<dbReference type="SUPFAM" id="SSF46626">
    <property type="entry name" value="Cytochrome c"/>
    <property type="match status" value="1"/>
</dbReference>
<proteinExistence type="inferred from homology"/>
<dbReference type="PROSITE" id="PS51007">
    <property type="entry name" value="CYTC"/>
    <property type="match status" value="1"/>
</dbReference>
<protein>
    <submittedName>
        <fullName evidence="13">PQQ-binding-like beta-propeller repeat protein</fullName>
    </submittedName>
</protein>
<evidence type="ECO:0000256" key="7">
    <source>
        <dbReference type="ARBA" id="ARBA00023002"/>
    </source>
</evidence>
<dbReference type="Pfam" id="PF01011">
    <property type="entry name" value="PQQ"/>
    <property type="match status" value="2"/>
</dbReference>
<feature type="domain" description="Cytochrome c" evidence="12">
    <location>
        <begin position="584"/>
        <end position="657"/>
    </location>
</feature>
<evidence type="ECO:0000256" key="2">
    <source>
        <dbReference type="ARBA" id="ARBA00008156"/>
    </source>
</evidence>
<dbReference type="InterPro" id="IPR001479">
    <property type="entry name" value="Quinoprotein_DH_CS"/>
</dbReference>
<dbReference type="InterPro" id="IPR018391">
    <property type="entry name" value="PQQ_b-propeller_rpt"/>
</dbReference>
<dbReference type="RefSeq" id="WP_107920535.1">
    <property type="nucleotide sequence ID" value="NZ_CP066701.1"/>
</dbReference>
<keyword evidence="6" id="KW-0634">PQQ</keyword>
<evidence type="ECO:0000256" key="3">
    <source>
        <dbReference type="ARBA" id="ARBA00022617"/>
    </source>
</evidence>
<keyword evidence="4 9" id="KW-0479">Metal-binding</keyword>
<evidence type="ECO:0000256" key="1">
    <source>
        <dbReference type="ARBA" id="ARBA00001931"/>
    </source>
</evidence>
<organism evidence="13 14">
    <name type="scientific">Heyndrickxia sporothermodurans</name>
    <dbReference type="NCBI Taxonomy" id="46224"/>
    <lineage>
        <taxon>Bacteria</taxon>
        <taxon>Bacillati</taxon>
        <taxon>Bacillota</taxon>
        <taxon>Bacilli</taxon>
        <taxon>Bacillales</taxon>
        <taxon>Bacillaceae</taxon>
        <taxon>Heyndrickxia</taxon>
    </lineage>
</organism>
<dbReference type="InterPro" id="IPR002372">
    <property type="entry name" value="PQQ_rpt_dom"/>
</dbReference>
<reference evidence="13 14" key="1">
    <citation type="submission" date="2020-12" db="EMBL/GenBank/DDBJ databases">
        <title>Taxonomic evaluation of the Bacillus sporothermodurans group of bacteria based on whole genome sequences.</title>
        <authorList>
            <person name="Fiedler G."/>
            <person name="Herbstmann A.-D."/>
            <person name="Doll E."/>
            <person name="Wenning M."/>
            <person name="Brinks E."/>
            <person name="Kabisch J."/>
            <person name="Breitenwieser F."/>
            <person name="Lappann M."/>
            <person name="Boehnlein C."/>
            <person name="Franz C."/>
        </authorList>
    </citation>
    <scope>NUCLEOTIDE SEQUENCE [LARGE SCALE GENOMIC DNA]</scope>
    <source>
        <strain evidence="13 14">DSM 10599</strain>
    </source>
</reference>
<evidence type="ECO:0000313" key="14">
    <source>
        <dbReference type="Proteomes" id="UP000595512"/>
    </source>
</evidence>
<dbReference type="SMART" id="SM00564">
    <property type="entry name" value="PQQ"/>
    <property type="match status" value="4"/>
</dbReference>
<evidence type="ECO:0000256" key="8">
    <source>
        <dbReference type="ARBA" id="ARBA00023004"/>
    </source>
</evidence>
<gene>
    <name evidence="13" type="ORF">JGZ69_12595</name>
</gene>
<dbReference type="Gene3D" id="1.10.760.10">
    <property type="entry name" value="Cytochrome c-like domain"/>
    <property type="match status" value="1"/>
</dbReference>
<dbReference type="InterPro" id="IPR036909">
    <property type="entry name" value="Cyt_c-like_dom_sf"/>
</dbReference>
<dbReference type="PROSITE" id="PS51257">
    <property type="entry name" value="PROKAR_LIPOPROTEIN"/>
    <property type="match status" value="1"/>
</dbReference>
<accession>A0AB37H8D3</accession>
<dbReference type="AlphaFoldDB" id="A0AB37H8D3"/>
<evidence type="ECO:0000256" key="10">
    <source>
        <dbReference type="SAM" id="MobiDB-lite"/>
    </source>
</evidence>
<dbReference type="SUPFAM" id="SSF50998">
    <property type="entry name" value="Quinoprotein alcohol dehydrogenase-like"/>
    <property type="match status" value="1"/>
</dbReference>
<evidence type="ECO:0000256" key="6">
    <source>
        <dbReference type="ARBA" id="ARBA00022891"/>
    </source>
</evidence>
<evidence type="ECO:0000256" key="11">
    <source>
        <dbReference type="SAM" id="SignalP"/>
    </source>
</evidence>
<dbReference type="PANTHER" id="PTHR32303:SF10">
    <property type="entry name" value="OUTER MEMBRANE PROTEIN ASSEMBLY FACTOR BAMB"/>
    <property type="match status" value="1"/>
</dbReference>
<dbReference type="PANTHER" id="PTHR32303">
    <property type="entry name" value="QUINOPROTEIN ALCOHOL DEHYDROGENASE (CYTOCHROME C)"/>
    <property type="match status" value="1"/>
</dbReference>
<evidence type="ECO:0000256" key="4">
    <source>
        <dbReference type="ARBA" id="ARBA00022723"/>
    </source>
</evidence>
<dbReference type="GO" id="GO:0030288">
    <property type="term" value="C:outer membrane-bounded periplasmic space"/>
    <property type="evidence" value="ECO:0007669"/>
    <property type="project" value="InterPro"/>
</dbReference>
<dbReference type="Pfam" id="PF13442">
    <property type="entry name" value="Cytochrome_CBB3"/>
    <property type="match status" value="1"/>
</dbReference>
<comment type="cofactor">
    <cofactor evidence="1">
        <name>pyrroloquinoline quinone</name>
        <dbReference type="ChEBI" id="CHEBI:58442"/>
    </cofactor>
</comment>
<sequence length="657" mass="71635">MRRYLKVIGIALMALVLVVGCQTKTDKNKNNANNQAAKNNNETGFPNWGYDYQQTRHVPYDKITKDNVKKLGIVWQKDLADWDPNVPNASEDFPVVKDGVIYVTTSYNRVFAMDASTGKKIWSWKPPKEVQDHFDSAKMEAFSIIASRGVAVAEGNVFVLIADNRLAKLDAKTGKLVKMINLWDTIKGATLENRYYETNAPMYYKGNIYVGSSGGDSGGFRGFVMAFKASDLTPAWEKPFYTVPEKGKGWMKGKYTGGGAVWCPMSFDPDTDMMYFGVGNPAPDYFKKVRPGTNPHTDSVVALDCKTGKLIWAKSEVDEDEWDYDAGSTPMVVNAKVGNKKRKAVVHGGKNGKWYAWDAKTGDTIYDGVPFVKIKHTSPPTDKNKAVLQWPGTEGGQNYAPETYDPKSNYVLIPGINKPSLSVGAKDISDIEERDGLFPGTEILPTPKDVEISGTITAIDMNTGKKAYQNKTKQPMRGGFTSTATGLAFYGELDGTVNALDIKSGKVLWNMNSGGAQIMMAPSIYVQDGKQYVVYVSGTKVIAYGLGGNKTVTPAKDPQGSGKETEANHGSSGNKEKDKKQPANNSVNAEAIYKKSCASCHGGNLEGSVGPDISHVGRTMSEEDILNQIINGSGRMPGNLVKGDQAKALAKWLSQKK</sequence>
<evidence type="ECO:0000256" key="5">
    <source>
        <dbReference type="ARBA" id="ARBA00022729"/>
    </source>
</evidence>
<dbReference type="PROSITE" id="PS00364">
    <property type="entry name" value="BACTERIAL_PQQ_2"/>
    <property type="match status" value="1"/>
</dbReference>
<dbReference type="EMBL" id="CP066701">
    <property type="protein sequence ID" value="QQX23734.1"/>
    <property type="molecule type" value="Genomic_DNA"/>
</dbReference>
<dbReference type="GO" id="GO:0009055">
    <property type="term" value="F:electron transfer activity"/>
    <property type="evidence" value="ECO:0007669"/>
    <property type="project" value="InterPro"/>
</dbReference>
<name>A0AB37H8D3_9BACI</name>
<evidence type="ECO:0000259" key="12">
    <source>
        <dbReference type="PROSITE" id="PS51007"/>
    </source>
</evidence>
<dbReference type="Proteomes" id="UP000595512">
    <property type="component" value="Chromosome"/>
</dbReference>
<evidence type="ECO:0000313" key="13">
    <source>
        <dbReference type="EMBL" id="QQX23734.1"/>
    </source>
</evidence>
<dbReference type="GO" id="GO:0020037">
    <property type="term" value="F:heme binding"/>
    <property type="evidence" value="ECO:0007669"/>
    <property type="project" value="InterPro"/>
</dbReference>
<feature type="region of interest" description="Disordered" evidence="10">
    <location>
        <begin position="547"/>
        <end position="585"/>
    </location>
</feature>
<comment type="similarity">
    <text evidence="2">Belongs to the bacterial PQQ dehydrogenase family.</text>
</comment>
<feature type="signal peptide" evidence="11">
    <location>
        <begin position="1"/>
        <end position="21"/>
    </location>
</feature>